<dbReference type="EMBL" id="UINC01010617">
    <property type="protein sequence ID" value="SVA47161.1"/>
    <property type="molecule type" value="Genomic_DNA"/>
</dbReference>
<keyword evidence="2" id="KW-0378">Hydrolase</keyword>
<keyword evidence="1" id="KW-0547">Nucleotide-binding</keyword>
<dbReference type="SUPFAM" id="SSF52540">
    <property type="entry name" value="P-loop containing nucleoside triphosphate hydrolases"/>
    <property type="match status" value="1"/>
</dbReference>
<dbReference type="GO" id="GO:0016787">
    <property type="term" value="F:hydrolase activity"/>
    <property type="evidence" value="ECO:0007669"/>
    <property type="project" value="UniProtKB-KW"/>
</dbReference>
<feature type="domain" description="UvrD-like helicase ATP-binding" evidence="5">
    <location>
        <begin position="190"/>
        <end position="571"/>
    </location>
</feature>
<keyword evidence="3" id="KW-0347">Helicase</keyword>
<dbReference type="InterPro" id="IPR000212">
    <property type="entry name" value="DNA_helicase_UvrD/REP"/>
</dbReference>
<evidence type="ECO:0000256" key="2">
    <source>
        <dbReference type="ARBA" id="ARBA00022801"/>
    </source>
</evidence>
<protein>
    <recommendedName>
        <fullName evidence="5">UvrD-like helicase ATP-binding domain-containing protein</fullName>
    </recommendedName>
</protein>
<proteinExistence type="predicted"/>
<evidence type="ECO:0000256" key="4">
    <source>
        <dbReference type="ARBA" id="ARBA00022840"/>
    </source>
</evidence>
<dbReference type="PROSITE" id="PS51198">
    <property type="entry name" value="UVRD_HELICASE_ATP_BIND"/>
    <property type="match status" value="1"/>
</dbReference>
<dbReference type="InterPro" id="IPR027417">
    <property type="entry name" value="P-loop_NTPase"/>
</dbReference>
<feature type="non-terminal residue" evidence="6">
    <location>
        <position position="1049"/>
    </location>
</feature>
<dbReference type="PANTHER" id="PTHR11070">
    <property type="entry name" value="UVRD / RECB / PCRA DNA HELICASE FAMILY MEMBER"/>
    <property type="match status" value="1"/>
</dbReference>
<sequence length="1049" mass="119718">MGASRTDWVKDLFTFREPGEDYALAAGKRGQRDIKDQVETREEKEKFRNSLKLMRSKKGLRNLKAKPLKTRVKERNNKLVIYQCRTTDNTGRIWFLGMDEEPGAPCATLVILGCELRSHQKNSNRIKVLAKALGFDNTELLFEVIEESEDEELVINPGKSIELGLDYDIRPVINGLFDEITAFWTSQMGVRPTNDQLDTILKSNTPIFINGQAGTGKTIMLALRVALMHIDSNLDRYQGGEKPPRRTLVTSISEKVVDLLEGHVGVFLNDVATARKIGELVGGKESKEAGGIIRTRAMDSFNFSTQQGNKDSWMSSPDIADFICFRTFRDIELGILTPEKRIRFEDTSKNVKFSKFSNEFFVSRRHLYGDLNAELAWFGIRSLIRGMIVVDSEHRFLNDDEVKTIISQHPKLLRDFHDSPSLVQSLIKCHDDYKSWLDEGHYYDDLDLARETWRTLNSKDRPSILPLEEFDEIYLDEAQDLTEIELRILLGLIRIKANSTDVIMAGDPLQTINPSGFSWSGLRSMIFTTLRKVAQEQIGKSSGEQKSLWELKLAEAAPPSPMNLNHNFRTPMNIVDVGNVILERRSYFQKDVNAEQTSSLVDGVLKLLVIDPRHHSESLTKLLTQEAERFVITRFSDRGGVEDFVIKDQEIDVKDPKEAILYSITQVKGLEEEEIILYKMGESLISSKVNKILSGATREELSPEQKLKVIYELNKIYIGLTRSRRAMYIFENKLTAERLWSGSWFESVDIELVEDPKKVLDYLQQSWIHADQHTDHEKVALNLLEQFKQDPDLTKLNWAVRHAAKARDFPPRKLAEIRARLYREEARNLSGKEQMEKYFLAYKEFRDAGEPGRAYGLVLDHLMTTDNGPNNACQLLIDRPNLSRPSGDPERDSESRFLMLLNSKGKKSNLDHHISDLTNRPDWYNRNAHSNLLSMGIESILKETVGKTRVNHVKKIVDSKTLTRAQNEDWWENLLPQIGAKEMWSSLSGTLRNHVSESAALRAALKTSAEDLLNASKSLGDSIKIMKTWGDTNQSNAKKISERAVKLML</sequence>
<accession>A0A381W488</accession>
<gene>
    <name evidence="6" type="ORF">METZ01_LOCUS100015</name>
</gene>
<keyword evidence="4" id="KW-0067">ATP-binding</keyword>
<dbReference type="AlphaFoldDB" id="A0A381W488"/>
<dbReference type="GO" id="GO:0005524">
    <property type="term" value="F:ATP binding"/>
    <property type="evidence" value="ECO:0007669"/>
    <property type="project" value="UniProtKB-KW"/>
</dbReference>
<evidence type="ECO:0000313" key="6">
    <source>
        <dbReference type="EMBL" id="SVA47161.1"/>
    </source>
</evidence>
<name>A0A381W488_9ZZZZ</name>
<dbReference type="GO" id="GO:0003677">
    <property type="term" value="F:DNA binding"/>
    <property type="evidence" value="ECO:0007669"/>
    <property type="project" value="InterPro"/>
</dbReference>
<dbReference type="Gene3D" id="3.40.50.300">
    <property type="entry name" value="P-loop containing nucleotide triphosphate hydrolases"/>
    <property type="match status" value="2"/>
</dbReference>
<evidence type="ECO:0000256" key="3">
    <source>
        <dbReference type="ARBA" id="ARBA00022806"/>
    </source>
</evidence>
<organism evidence="6">
    <name type="scientific">marine metagenome</name>
    <dbReference type="NCBI Taxonomy" id="408172"/>
    <lineage>
        <taxon>unclassified sequences</taxon>
        <taxon>metagenomes</taxon>
        <taxon>ecological metagenomes</taxon>
    </lineage>
</organism>
<evidence type="ECO:0000259" key="5">
    <source>
        <dbReference type="PROSITE" id="PS51198"/>
    </source>
</evidence>
<dbReference type="InterPro" id="IPR014016">
    <property type="entry name" value="UvrD-like_ATP-bd"/>
</dbReference>
<reference evidence="6" key="1">
    <citation type="submission" date="2018-05" db="EMBL/GenBank/DDBJ databases">
        <authorList>
            <person name="Lanie J.A."/>
            <person name="Ng W.-L."/>
            <person name="Kazmierczak K.M."/>
            <person name="Andrzejewski T.M."/>
            <person name="Davidsen T.M."/>
            <person name="Wayne K.J."/>
            <person name="Tettelin H."/>
            <person name="Glass J.I."/>
            <person name="Rusch D."/>
            <person name="Podicherti R."/>
            <person name="Tsui H.-C.T."/>
            <person name="Winkler M.E."/>
        </authorList>
    </citation>
    <scope>NUCLEOTIDE SEQUENCE</scope>
</reference>
<dbReference type="GO" id="GO:0003678">
    <property type="term" value="F:DNA helicase activity"/>
    <property type="evidence" value="ECO:0007669"/>
    <property type="project" value="InterPro"/>
</dbReference>
<evidence type="ECO:0000256" key="1">
    <source>
        <dbReference type="ARBA" id="ARBA00022741"/>
    </source>
</evidence>